<keyword evidence="2" id="KW-1185">Reference proteome</keyword>
<reference evidence="1 2" key="2">
    <citation type="journal article" date="2022" name="Mol. Ecol. Resour.">
        <title>The genomes of chicory, endive, great burdock and yacon provide insights into Asteraceae paleo-polyploidization history and plant inulin production.</title>
        <authorList>
            <person name="Fan W."/>
            <person name="Wang S."/>
            <person name="Wang H."/>
            <person name="Wang A."/>
            <person name="Jiang F."/>
            <person name="Liu H."/>
            <person name="Zhao H."/>
            <person name="Xu D."/>
            <person name="Zhang Y."/>
        </authorList>
    </citation>
    <scope>NUCLEOTIDE SEQUENCE [LARGE SCALE GENOMIC DNA]</scope>
    <source>
        <strain evidence="2">cv. Yunnan</strain>
        <tissue evidence="1">Leaves</tissue>
    </source>
</reference>
<organism evidence="1 2">
    <name type="scientific">Smallanthus sonchifolius</name>
    <dbReference type="NCBI Taxonomy" id="185202"/>
    <lineage>
        <taxon>Eukaryota</taxon>
        <taxon>Viridiplantae</taxon>
        <taxon>Streptophyta</taxon>
        <taxon>Embryophyta</taxon>
        <taxon>Tracheophyta</taxon>
        <taxon>Spermatophyta</taxon>
        <taxon>Magnoliopsida</taxon>
        <taxon>eudicotyledons</taxon>
        <taxon>Gunneridae</taxon>
        <taxon>Pentapetalae</taxon>
        <taxon>asterids</taxon>
        <taxon>campanulids</taxon>
        <taxon>Asterales</taxon>
        <taxon>Asteraceae</taxon>
        <taxon>Asteroideae</taxon>
        <taxon>Heliantheae alliance</taxon>
        <taxon>Millerieae</taxon>
        <taxon>Smallanthus</taxon>
    </lineage>
</organism>
<comment type="caution">
    <text evidence="1">The sequence shown here is derived from an EMBL/GenBank/DDBJ whole genome shotgun (WGS) entry which is preliminary data.</text>
</comment>
<reference evidence="2" key="1">
    <citation type="journal article" date="2022" name="Mol. Ecol. Resour.">
        <title>The genomes of chicory, endive, great burdock and yacon provide insights into Asteraceae palaeo-polyploidization history and plant inulin production.</title>
        <authorList>
            <person name="Fan W."/>
            <person name="Wang S."/>
            <person name="Wang H."/>
            <person name="Wang A."/>
            <person name="Jiang F."/>
            <person name="Liu H."/>
            <person name="Zhao H."/>
            <person name="Xu D."/>
            <person name="Zhang Y."/>
        </authorList>
    </citation>
    <scope>NUCLEOTIDE SEQUENCE [LARGE SCALE GENOMIC DNA]</scope>
    <source>
        <strain evidence="2">cv. Yunnan</strain>
    </source>
</reference>
<dbReference type="EMBL" id="CM042027">
    <property type="protein sequence ID" value="KAI3802460.1"/>
    <property type="molecule type" value="Genomic_DNA"/>
</dbReference>
<gene>
    <name evidence="1" type="ORF">L1987_30592</name>
</gene>
<protein>
    <submittedName>
        <fullName evidence="1">Uncharacterized protein</fullName>
    </submittedName>
</protein>
<proteinExistence type="predicted"/>
<evidence type="ECO:0000313" key="2">
    <source>
        <dbReference type="Proteomes" id="UP001056120"/>
    </source>
</evidence>
<evidence type="ECO:0000313" key="1">
    <source>
        <dbReference type="EMBL" id="KAI3802460.1"/>
    </source>
</evidence>
<accession>A0ACB9I507</accession>
<name>A0ACB9I507_9ASTR</name>
<sequence>MKTIIGQLLIAIISIQLSITTSQNTDRVGLLALQRAWKDKLLEWNSGSDPCGGDWADIKCNNSRVTSIILTSMGLTGGLPMDIGQITELEYLILIGCNFIGQIPSSIGNLENLEDLSLNNILTGPIPSSVGNLKNLSWFDLSANQLTGSLTVSDGITPGQDMLTQAIHIRLGDNKLSGDIPPGLFHSEMTLRHLLLENNSFTGNIPSTLGLVQTVRLDRNSLGGDVPSNINNLTNVNEMDLSNNSFVRSNVPLWFSSLRSLTTLKMQHTNLVGELPADLFSIPQLQNVYVYPFVD</sequence>
<dbReference type="Proteomes" id="UP001056120">
    <property type="component" value="Linkage Group LG10"/>
</dbReference>